<dbReference type="PANTHER" id="PTHR30272:SF1">
    <property type="entry name" value="3-HYDROXYACYL-[ACYL-CARRIER-PROTEIN] DEHYDRATASE"/>
    <property type="match status" value="1"/>
</dbReference>
<dbReference type="RefSeq" id="WP_200281419.1">
    <property type="nucleotide sequence ID" value="NZ_JAENII010000012.1"/>
</dbReference>
<dbReference type="Pfam" id="PF07977">
    <property type="entry name" value="FabA"/>
    <property type="match status" value="1"/>
</dbReference>
<protein>
    <submittedName>
        <fullName evidence="2">Beta-hydroxyacyl-ACP dehydratase</fullName>
    </submittedName>
</protein>
<dbReference type="Gene3D" id="3.10.129.10">
    <property type="entry name" value="Hotdog Thioesterase"/>
    <property type="match status" value="1"/>
</dbReference>
<dbReference type="GO" id="GO:0016829">
    <property type="term" value="F:lyase activity"/>
    <property type="evidence" value="ECO:0007669"/>
    <property type="project" value="UniProtKB-KW"/>
</dbReference>
<organism evidence="2 3">
    <name type="scientific">Haloferula rosea</name>
    <dbReference type="NCBI Taxonomy" id="490093"/>
    <lineage>
        <taxon>Bacteria</taxon>
        <taxon>Pseudomonadati</taxon>
        <taxon>Verrucomicrobiota</taxon>
        <taxon>Verrucomicrobiia</taxon>
        <taxon>Verrucomicrobiales</taxon>
        <taxon>Verrucomicrobiaceae</taxon>
        <taxon>Haloferula</taxon>
    </lineage>
</organism>
<evidence type="ECO:0000313" key="3">
    <source>
        <dbReference type="Proteomes" id="UP000658278"/>
    </source>
</evidence>
<name>A0A934RER1_9BACT</name>
<dbReference type="InterPro" id="IPR013114">
    <property type="entry name" value="FabA_FabZ"/>
</dbReference>
<dbReference type="AlphaFoldDB" id="A0A934RER1"/>
<evidence type="ECO:0000313" key="2">
    <source>
        <dbReference type="EMBL" id="MBK1828298.1"/>
    </source>
</evidence>
<dbReference type="SUPFAM" id="SSF54637">
    <property type="entry name" value="Thioesterase/thiol ester dehydrase-isomerase"/>
    <property type="match status" value="1"/>
</dbReference>
<dbReference type="PANTHER" id="PTHR30272">
    <property type="entry name" value="3-HYDROXYACYL-[ACYL-CARRIER-PROTEIN] DEHYDRATASE"/>
    <property type="match status" value="1"/>
</dbReference>
<dbReference type="Proteomes" id="UP000658278">
    <property type="component" value="Unassembled WGS sequence"/>
</dbReference>
<dbReference type="CDD" id="cd01288">
    <property type="entry name" value="FabZ"/>
    <property type="match status" value="1"/>
</dbReference>
<gene>
    <name evidence="2" type="ORF">JIN81_14790</name>
</gene>
<accession>A0A934RER1</accession>
<keyword evidence="1" id="KW-0456">Lyase</keyword>
<proteinExistence type="predicted"/>
<evidence type="ECO:0000256" key="1">
    <source>
        <dbReference type="ARBA" id="ARBA00023239"/>
    </source>
</evidence>
<dbReference type="EMBL" id="JAENII010000012">
    <property type="protein sequence ID" value="MBK1828298.1"/>
    <property type="molecule type" value="Genomic_DNA"/>
</dbReference>
<reference evidence="2" key="1">
    <citation type="submission" date="2021-01" db="EMBL/GenBank/DDBJ databases">
        <title>Modified the classification status of verrucomicrobia.</title>
        <authorList>
            <person name="Feng X."/>
        </authorList>
    </citation>
    <scope>NUCLEOTIDE SEQUENCE</scope>
    <source>
        <strain evidence="2">KCTC 22201</strain>
    </source>
</reference>
<keyword evidence="3" id="KW-1185">Reference proteome</keyword>
<comment type="caution">
    <text evidence="2">The sequence shown here is derived from an EMBL/GenBank/DDBJ whole genome shotgun (WGS) entry which is preliminary data.</text>
</comment>
<dbReference type="InterPro" id="IPR029069">
    <property type="entry name" value="HotDog_dom_sf"/>
</dbReference>
<sequence length="137" mass="14040">MSALDSLPHGPEFRFVDELTDLDPGKSARGTYAIRGDEGFLAGHFPGRPLMPGVILVEAIAQLGGVAAQSDPEVPAVDGLLLTGIRGAKILGAAVPGEVLEISATVEGRLGPMIQVAGEVTVGDRKLATAKVMLSGQ</sequence>